<protein>
    <submittedName>
        <fullName evidence="4">DUF3152 domain-containing protein</fullName>
    </submittedName>
</protein>
<feature type="region of interest" description="Disordered" evidence="1">
    <location>
        <begin position="1"/>
        <end position="27"/>
    </location>
</feature>
<dbReference type="InterPro" id="IPR022603">
    <property type="entry name" value="DUF3152"/>
</dbReference>
<keyword evidence="2" id="KW-0472">Membrane</keyword>
<dbReference type="Proteomes" id="UP001165405">
    <property type="component" value="Unassembled WGS sequence"/>
</dbReference>
<feature type="region of interest" description="Disordered" evidence="1">
    <location>
        <begin position="160"/>
        <end position="181"/>
    </location>
</feature>
<proteinExistence type="predicted"/>
<feature type="compositionally biased region" description="Pro residues" evidence="1">
    <location>
        <begin position="162"/>
        <end position="172"/>
    </location>
</feature>
<comment type="caution">
    <text evidence="4">The sequence shown here is derived from an EMBL/GenBank/DDBJ whole genome shotgun (WGS) entry which is preliminary data.</text>
</comment>
<feature type="region of interest" description="Disordered" evidence="1">
    <location>
        <begin position="107"/>
        <end position="127"/>
    </location>
</feature>
<gene>
    <name evidence="4" type="ORF">L1785_21250</name>
</gene>
<feature type="compositionally biased region" description="Low complexity" evidence="1">
    <location>
        <begin position="1"/>
        <end position="10"/>
    </location>
</feature>
<evidence type="ECO:0000256" key="2">
    <source>
        <dbReference type="SAM" id="Phobius"/>
    </source>
</evidence>
<dbReference type="GO" id="GO:0008237">
    <property type="term" value="F:metallopeptidase activity"/>
    <property type="evidence" value="ECO:0007669"/>
    <property type="project" value="InterPro"/>
</dbReference>
<evidence type="ECO:0000256" key="1">
    <source>
        <dbReference type="SAM" id="MobiDB-lite"/>
    </source>
</evidence>
<dbReference type="Pfam" id="PF11350">
    <property type="entry name" value="DUF3152"/>
    <property type="match status" value="1"/>
</dbReference>
<feature type="transmembrane region" description="Helical" evidence="2">
    <location>
        <begin position="51"/>
        <end position="73"/>
    </location>
</feature>
<dbReference type="Gene3D" id="3.40.390.10">
    <property type="entry name" value="Collagenase (Catalytic Domain)"/>
    <property type="match status" value="1"/>
</dbReference>
<keyword evidence="2" id="KW-1133">Transmembrane helix</keyword>
<dbReference type="SUPFAM" id="SSF55486">
    <property type="entry name" value="Metalloproteases ('zincins'), catalytic domain"/>
    <property type="match status" value="1"/>
</dbReference>
<keyword evidence="2" id="KW-0812">Transmembrane</keyword>
<name>A0AA41QHC0_9MICO</name>
<dbReference type="InterPro" id="IPR024079">
    <property type="entry name" value="MetalloPept_cat_dom_sf"/>
</dbReference>
<reference evidence="4" key="1">
    <citation type="submission" date="2022-01" db="EMBL/GenBank/DDBJ databases">
        <title>Antribacter sp. nov., isolated from Guizhou of China.</title>
        <authorList>
            <person name="Chengliang C."/>
            <person name="Ya Z."/>
        </authorList>
    </citation>
    <scope>NUCLEOTIDE SEQUENCE</scope>
    <source>
        <strain evidence="4">KLBMP 9083</strain>
    </source>
</reference>
<evidence type="ECO:0000259" key="3">
    <source>
        <dbReference type="Pfam" id="PF11350"/>
    </source>
</evidence>
<feature type="domain" description="DUF3152" evidence="3">
    <location>
        <begin position="193"/>
        <end position="347"/>
    </location>
</feature>
<organism evidence="4 5">
    <name type="scientific">Antribacter soli</name>
    <dbReference type="NCBI Taxonomy" id="2910976"/>
    <lineage>
        <taxon>Bacteria</taxon>
        <taxon>Bacillati</taxon>
        <taxon>Actinomycetota</taxon>
        <taxon>Actinomycetes</taxon>
        <taxon>Micrococcales</taxon>
        <taxon>Promicromonosporaceae</taxon>
        <taxon>Antribacter</taxon>
    </lineage>
</organism>
<dbReference type="EMBL" id="JAKGSG010000062">
    <property type="protein sequence ID" value="MCF4123498.1"/>
    <property type="molecule type" value="Genomic_DNA"/>
</dbReference>
<keyword evidence="5" id="KW-1185">Reference proteome</keyword>
<accession>A0AA41QHC0</accession>
<dbReference type="RefSeq" id="WP_236091251.1">
    <property type="nucleotide sequence ID" value="NZ_JAKGSG010000062.1"/>
</dbReference>
<evidence type="ECO:0000313" key="5">
    <source>
        <dbReference type="Proteomes" id="UP001165405"/>
    </source>
</evidence>
<sequence>MDTPATSPDGAPDPDPAAPSRRARRAGLRMVRRAGARVVRGAGRRARRRPVAAAVSLSACLVTGLLGGVVAMASQAPEASRLAVTGLVDRHLGPQAVDTVREVVEAASGAGRQTPPEPLKEAEQASDRGAVLAAEAPEPGPVPSGSGIEPPARRAVLALEKSPPPAPSPSPTAEPGSGLLGRMVEPALSGELVVAAGSVPAPGQGTVLTVRVEVEKGLPVDLAVFAEAVLTTLNDPRGWSGVDGVTFARTDGETPDVGVILSSPATTDALCAPLDTAGELSCGTTSAAILNFDRWVNGAEAFGPDAVAYRQYLVNHEVGHVLGHHHDECPAPGALAPVMVQQTLSTQGCLPNGWPRP</sequence>
<dbReference type="AlphaFoldDB" id="A0AA41QHC0"/>
<evidence type="ECO:0000313" key="4">
    <source>
        <dbReference type="EMBL" id="MCF4123498.1"/>
    </source>
</evidence>